<dbReference type="KEGG" id="tpav:HRQ91_06260"/>
<keyword evidence="3" id="KW-1185">Reference proteome</keyword>
<evidence type="ECO:0000313" key="3">
    <source>
        <dbReference type="Proteomes" id="UP000671908"/>
    </source>
</evidence>
<dbReference type="EMBL" id="CP054257">
    <property type="protein sequence ID" value="QTQ11753.1"/>
    <property type="molecule type" value="Genomic_DNA"/>
</dbReference>
<organism evidence="1 4">
    <name type="scientific">Treponema parvum</name>
    <dbReference type="NCBI Taxonomy" id="138851"/>
    <lineage>
        <taxon>Bacteria</taxon>
        <taxon>Pseudomonadati</taxon>
        <taxon>Spirochaetota</taxon>
        <taxon>Spirochaetia</taxon>
        <taxon>Spirochaetales</taxon>
        <taxon>Treponemataceae</taxon>
        <taxon>Treponema</taxon>
    </lineage>
</organism>
<evidence type="ECO:0000313" key="1">
    <source>
        <dbReference type="EMBL" id="QTQ11753.1"/>
    </source>
</evidence>
<accession>A0A975EZQ1</accession>
<dbReference type="RefSeq" id="WP_210118548.1">
    <property type="nucleotide sequence ID" value="NZ_CP054142.1"/>
</dbReference>
<sequence>MGNQYYLVAQLPDVVSAVDKQSLPITEEYFRELCSRFLDEKSLNILKALSLVPPRDEIKTGSAFVDAWYDKERALRLALAQVRALNMKKESVPLNGSCTGDVLQAARTAAGMDSPLSAEQYLYQYRMDVINQLSPLDTFSTDAVFAYGLKLMLIRRIKLFNEERGKASYHTIYDRILGENK</sequence>
<evidence type="ECO:0000313" key="2">
    <source>
        <dbReference type="EMBL" id="QTQ14092.1"/>
    </source>
</evidence>
<dbReference type="Proteomes" id="UP000671908">
    <property type="component" value="Chromosome"/>
</dbReference>
<dbReference type="InterPro" id="IPR024492">
    <property type="entry name" value="DUF2764"/>
</dbReference>
<dbReference type="Pfam" id="PF10962">
    <property type="entry name" value="DUF2764"/>
    <property type="match status" value="1"/>
</dbReference>
<dbReference type="AlphaFoldDB" id="A0A975EZQ1"/>
<reference evidence="1 3" key="2">
    <citation type="journal article" date="2021" name="Microbiol. Resour. Announc.">
        <title>Complete Genome Sequences of Three Human Oral Treponema parvum Isolates.</title>
        <authorList>
            <person name="Zeng H."/>
            <person name="Watt R.M."/>
        </authorList>
    </citation>
    <scope>NUCLEOTIDE SEQUENCE</scope>
    <source>
        <strain evidence="2 3">ATCC 700770</strain>
        <strain evidence="1">ATCC 700773</strain>
    </source>
</reference>
<reference evidence="1" key="1">
    <citation type="submission" date="2020-05" db="EMBL/GenBank/DDBJ databases">
        <authorList>
            <person name="Zeng H."/>
            <person name="Chan Y.K."/>
            <person name="Watt R.M."/>
        </authorList>
    </citation>
    <scope>NUCLEOTIDE SEQUENCE</scope>
    <source>
        <strain evidence="2">ATCC 700770</strain>
        <strain evidence="1">ATCC 700773</strain>
    </source>
</reference>
<proteinExistence type="predicted"/>
<name>A0A975EZQ1_9SPIR</name>
<dbReference type="Proteomes" id="UP000671995">
    <property type="component" value="Chromosome"/>
</dbReference>
<protein>
    <submittedName>
        <fullName evidence="1">DUF2764 family protein</fullName>
    </submittedName>
</protein>
<gene>
    <name evidence="1" type="ORF">HRI96_05790</name>
    <name evidence="2" type="ORF">HRQ91_06260</name>
</gene>
<evidence type="ECO:0000313" key="4">
    <source>
        <dbReference type="Proteomes" id="UP000671995"/>
    </source>
</evidence>
<dbReference type="EMBL" id="CP054142">
    <property type="protein sequence ID" value="QTQ14092.1"/>
    <property type="molecule type" value="Genomic_DNA"/>
</dbReference>